<dbReference type="InterPro" id="IPR013362">
    <property type="entry name" value="Pilus_4_PilV"/>
</dbReference>
<dbReference type="NCBIfam" id="TIGR02523">
    <property type="entry name" value="type_IV_pilV"/>
    <property type="match status" value="1"/>
</dbReference>
<protein>
    <submittedName>
        <fullName evidence="3">Type IV pilus assembly protein PilV</fullName>
    </submittedName>
</protein>
<feature type="domain" description="Type IV pilin Tt1218-like" evidence="2">
    <location>
        <begin position="32"/>
        <end position="68"/>
    </location>
</feature>
<name>A0A1G7XSV6_9PSED</name>
<dbReference type="NCBIfam" id="TIGR02532">
    <property type="entry name" value="IV_pilin_GFxxxE"/>
    <property type="match status" value="1"/>
</dbReference>
<keyword evidence="1" id="KW-1133">Transmembrane helix</keyword>
<keyword evidence="1" id="KW-0472">Membrane</keyword>
<evidence type="ECO:0000259" key="2">
    <source>
        <dbReference type="Pfam" id="PF22150"/>
    </source>
</evidence>
<dbReference type="PROSITE" id="PS00409">
    <property type="entry name" value="PROKAR_NTER_METHYL"/>
    <property type="match status" value="1"/>
</dbReference>
<dbReference type="Pfam" id="PF22150">
    <property type="entry name" value="Tt1218-like"/>
    <property type="match status" value="1"/>
</dbReference>
<proteinExistence type="predicted"/>
<feature type="transmembrane region" description="Helical" evidence="1">
    <location>
        <begin position="12"/>
        <end position="34"/>
    </location>
</feature>
<gene>
    <name evidence="3" type="ORF">SAMN05216605_103384</name>
</gene>
<keyword evidence="1" id="KW-0812">Transmembrane</keyword>
<dbReference type="AlphaFoldDB" id="A0A1G7XSV6"/>
<dbReference type="OrthoDB" id="7031035at2"/>
<dbReference type="RefSeq" id="WP_074752092.1">
    <property type="nucleotide sequence ID" value="NZ_FNCO01000003.1"/>
</dbReference>
<reference evidence="4" key="1">
    <citation type="submission" date="2016-10" db="EMBL/GenBank/DDBJ databases">
        <authorList>
            <person name="Varghese N."/>
            <person name="Submissions S."/>
        </authorList>
    </citation>
    <scope>NUCLEOTIDE SEQUENCE [LARGE SCALE GENOMIC DNA]</scope>
    <source>
        <strain evidence="4">ATCC 700689</strain>
    </source>
</reference>
<evidence type="ECO:0000256" key="1">
    <source>
        <dbReference type="SAM" id="Phobius"/>
    </source>
</evidence>
<evidence type="ECO:0000313" key="3">
    <source>
        <dbReference type="EMBL" id="SDG87302.1"/>
    </source>
</evidence>
<accession>A0A1G7XSV6</accession>
<dbReference type="Proteomes" id="UP000182894">
    <property type="component" value="Unassembled WGS sequence"/>
</dbReference>
<dbReference type="STRING" id="89065.SAMN05216605_103384"/>
<dbReference type="EMBL" id="FNCO01000003">
    <property type="protein sequence ID" value="SDG87302.1"/>
    <property type="molecule type" value="Genomic_DNA"/>
</dbReference>
<sequence length="148" mass="16013">MHTRSRQAGITLIEVLVALVVFSIGALGVAMLQLNALKHTDSAMRSTQASFIAQDLLERIRANPDANYTLSSLSQAPVSGNPDNPRDQDLFDFADQLRRMVGDDAQASVSVNGAHVTLALDWDDSRAEGETGHRQTLTLSSLTQALRP</sequence>
<organism evidence="3 4">
    <name type="scientific">Pseudomonas abietaniphila</name>
    <dbReference type="NCBI Taxonomy" id="89065"/>
    <lineage>
        <taxon>Bacteria</taxon>
        <taxon>Pseudomonadati</taxon>
        <taxon>Pseudomonadota</taxon>
        <taxon>Gammaproteobacteria</taxon>
        <taxon>Pseudomonadales</taxon>
        <taxon>Pseudomonadaceae</taxon>
        <taxon>Pseudomonas</taxon>
    </lineage>
</organism>
<dbReference type="InterPro" id="IPR054402">
    <property type="entry name" value="Tt1218-like_dom"/>
</dbReference>
<evidence type="ECO:0000313" key="4">
    <source>
        <dbReference type="Proteomes" id="UP000182894"/>
    </source>
</evidence>
<keyword evidence="4" id="KW-1185">Reference proteome</keyword>
<dbReference type="Pfam" id="PF07963">
    <property type="entry name" value="N_methyl"/>
    <property type="match status" value="1"/>
</dbReference>
<dbReference type="InterPro" id="IPR012902">
    <property type="entry name" value="N_methyl_site"/>
</dbReference>